<feature type="transmembrane region" description="Helical" evidence="1">
    <location>
        <begin position="18"/>
        <end position="42"/>
    </location>
</feature>
<dbReference type="Proteomes" id="UP000322699">
    <property type="component" value="Unassembled WGS sequence"/>
</dbReference>
<protein>
    <submittedName>
        <fullName evidence="2">Uncharacterized protein</fullName>
    </submittedName>
</protein>
<evidence type="ECO:0000256" key="1">
    <source>
        <dbReference type="SAM" id="Phobius"/>
    </source>
</evidence>
<gene>
    <name evidence="2" type="ORF">LF1_13130</name>
</gene>
<keyword evidence="1" id="KW-0472">Membrane</keyword>
<feature type="transmembrane region" description="Helical" evidence="1">
    <location>
        <begin position="62"/>
        <end position="82"/>
    </location>
</feature>
<proteinExistence type="predicted"/>
<keyword evidence="1" id="KW-1133">Transmembrane helix</keyword>
<dbReference type="RefSeq" id="WP_068261317.1">
    <property type="nucleotide sequence ID" value="NZ_LWSK01000024.1"/>
</dbReference>
<sequence length="90" mass="9868">MANSDDAKPEPLRLTSGCLFATLSALVTALMLLVNGSLVMAVLTALTKNDVPLVSNLKFSQFLLFTIPVVMAIGQWMMIDYVRTRLLHKS</sequence>
<dbReference type="AlphaFoldDB" id="A0A5B1CGT9"/>
<keyword evidence="1" id="KW-0812">Transmembrane</keyword>
<name>A0A5B1CGT9_9BACT</name>
<evidence type="ECO:0000313" key="3">
    <source>
        <dbReference type="Proteomes" id="UP000322699"/>
    </source>
</evidence>
<organism evidence="2 3">
    <name type="scientific">Rubripirellula obstinata</name>
    <dbReference type="NCBI Taxonomy" id="406547"/>
    <lineage>
        <taxon>Bacteria</taxon>
        <taxon>Pseudomonadati</taxon>
        <taxon>Planctomycetota</taxon>
        <taxon>Planctomycetia</taxon>
        <taxon>Pirellulales</taxon>
        <taxon>Pirellulaceae</taxon>
        <taxon>Rubripirellula</taxon>
    </lineage>
</organism>
<dbReference type="EMBL" id="VRLW01000001">
    <property type="protein sequence ID" value="KAA1258790.1"/>
    <property type="molecule type" value="Genomic_DNA"/>
</dbReference>
<keyword evidence="3" id="KW-1185">Reference proteome</keyword>
<comment type="caution">
    <text evidence="2">The sequence shown here is derived from an EMBL/GenBank/DDBJ whole genome shotgun (WGS) entry which is preliminary data.</text>
</comment>
<dbReference type="OrthoDB" id="281780at2"/>
<evidence type="ECO:0000313" key="2">
    <source>
        <dbReference type="EMBL" id="KAA1258790.1"/>
    </source>
</evidence>
<reference evidence="2 3" key="1">
    <citation type="submission" date="2019-08" db="EMBL/GenBank/DDBJ databases">
        <title>Deep-cultivation of Planctomycetes and their phenomic and genomic characterization uncovers novel biology.</title>
        <authorList>
            <person name="Wiegand S."/>
            <person name="Jogler M."/>
            <person name="Boedeker C."/>
            <person name="Pinto D."/>
            <person name="Vollmers J."/>
            <person name="Rivas-Marin E."/>
            <person name="Kohn T."/>
            <person name="Peeters S.H."/>
            <person name="Heuer A."/>
            <person name="Rast P."/>
            <person name="Oberbeckmann S."/>
            <person name="Bunk B."/>
            <person name="Jeske O."/>
            <person name="Meyerdierks A."/>
            <person name="Storesund J.E."/>
            <person name="Kallscheuer N."/>
            <person name="Luecker S."/>
            <person name="Lage O.M."/>
            <person name="Pohl T."/>
            <person name="Merkel B.J."/>
            <person name="Hornburger P."/>
            <person name="Mueller R.-W."/>
            <person name="Bruemmer F."/>
            <person name="Labrenz M."/>
            <person name="Spormann A.M."/>
            <person name="Op Den Camp H."/>
            <person name="Overmann J."/>
            <person name="Amann R."/>
            <person name="Jetten M.S.M."/>
            <person name="Mascher T."/>
            <person name="Medema M.H."/>
            <person name="Devos D.P."/>
            <person name="Kaster A.-K."/>
            <person name="Ovreas L."/>
            <person name="Rohde M."/>
            <person name="Galperin M.Y."/>
            <person name="Jogler C."/>
        </authorList>
    </citation>
    <scope>NUCLEOTIDE SEQUENCE [LARGE SCALE GENOMIC DNA]</scope>
    <source>
        <strain evidence="2 3">LF1</strain>
    </source>
</reference>
<accession>A0A5B1CGT9</accession>